<dbReference type="PRINTS" id="PR00396">
    <property type="entry name" value="SHIGARICIN"/>
</dbReference>
<dbReference type="SUPFAM" id="SSF56371">
    <property type="entry name" value="Ribosome inactivating proteins (RIP)"/>
    <property type="match status" value="1"/>
</dbReference>
<dbReference type="PROSITE" id="PS00275">
    <property type="entry name" value="SHIGA_RICIN"/>
    <property type="match status" value="1"/>
</dbReference>
<evidence type="ECO:0000256" key="6">
    <source>
        <dbReference type="RuleBase" id="RU004915"/>
    </source>
</evidence>
<evidence type="ECO:0000256" key="4">
    <source>
        <dbReference type="ARBA" id="ARBA00022821"/>
    </source>
</evidence>
<dbReference type="GO" id="GO:0030598">
    <property type="term" value="F:rRNA N-glycosylase activity"/>
    <property type="evidence" value="ECO:0007669"/>
    <property type="project" value="UniProtKB-EC"/>
</dbReference>
<reference evidence="8" key="2">
    <citation type="journal article" date="2023" name="Plants (Basel)">
        <title>Annotation of the Turnera subulata (Passifloraceae) Draft Genome Reveals the S-Locus Evolved after the Divergence of Turneroideae from Passifloroideae in a Stepwise Manner.</title>
        <authorList>
            <person name="Henning P.M."/>
            <person name="Roalson E.H."/>
            <person name="Mir W."/>
            <person name="McCubbin A.G."/>
            <person name="Shore J.S."/>
        </authorList>
    </citation>
    <scope>NUCLEOTIDE SEQUENCE</scope>
    <source>
        <strain evidence="8">F60SS</strain>
    </source>
</reference>
<evidence type="ECO:0000313" key="8">
    <source>
        <dbReference type="EMBL" id="KAJ4829852.1"/>
    </source>
</evidence>
<reference evidence="8" key="1">
    <citation type="submission" date="2022-02" db="EMBL/GenBank/DDBJ databases">
        <authorList>
            <person name="Henning P.M."/>
            <person name="McCubbin A.G."/>
            <person name="Shore J.S."/>
        </authorList>
    </citation>
    <scope>NUCLEOTIDE SEQUENCE</scope>
    <source>
        <strain evidence="8">F60SS</strain>
        <tissue evidence="8">Leaves</tissue>
    </source>
</reference>
<dbReference type="InterPro" id="IPR017989">
    <property type="entry name" value="Ribosome_inactivat_1/2"/>
</dbReference>
<protein>
    <recommendedName>
        <fullName evidence="6">rRNA N-glycosylase</fullName>
        <ecNumber evidence="6">3.2.2.22</ecNumber>
    </recommendedName>
</protein>
<keyword evidence="9" id="KW-1185">Reference proteome</keyword>
<evidence type="ECO:0000256" key="7">
    <source>
        <dbReference type="SAM" id="SignalP"/>
    </source>
</evidence>
<dbReference type="GO" id="GO:0090729">
    <property type="term" value="F:toxin activity"/>
    <property type="evidence" value="ECO:0007669"/>
    <property type="project" value="UniProtKB-KW"/>
</dbReference>
<comment type="catalytic activity">
    <reaction evidence="1 6">
        <text>Endohydrolysis of the N-glycosidic bond at one specific adenosine on the 28S rRNA.</text>
        <dbReference type="EC" id="3.2.2.22"/>
    </reaction>
</comment>
<keyword evidence="5 6" id="KW-0652">Protein synthesis inhibitor</keyword>
<dbReference type="InterPro" id="IPR017988">
    <property type="entry name" value="Ribosome_inactivat_prot_CS"/>
</dbReference>
<dbReference type="OrthoDB" id="1704365at2759"/>
<gene>
    <name evidence="8" type="ORF">Tsubulata_027930</name>
</gene>
<dbReference type="PANTHER" id="PTHR33453">
    <property type="match status" value="1"/>
</dbReference>
<feature type="signal peptide" evidence="7">
    <location>
        <begin position="1"/>
        <end position="27"/>
    </location>
</feature>
<proteinExistence type="inferred from homology"/>
<dbReference type="InterPro" id="IPR001574">
    <property type="entry name" value="Ribosome_inactivat_prot"/>
</dbReference>
<dbReference type="Proteomes" id="UP001141552">
    <property type="component" value="Unassembled WGS sequence"/>
</dbReference>
<name>A0A9Q0FGB3_9ROSI</name>
<keyword evidence="3 6" id="KW-0378">Hydrolase</keyword>
<feature type="chain" id="PRO_5040429797" description="rRNA N-glycosylase" evidence="7">
    <location>
        <begin position="28"/>
        <end position="250"/>
    </location>
</feature>
<dbReference type="GO" id="GO:0017148">
    <property type="term" value="P:negative regulation of translation"/>
    <property type="evidence" value="ECO:0007669"/>
    <property type="project" value="UniProtKB-KW"/>
</dbReference>
<dbReference type="InterPro" id="IPR016139">
    <property type="entry name" value="Ribosome_inactivat_prot_sub2"/>
</dbReference>
<evidence type="ECO:0000313" key="9">
    <source>
        <dbReference type="Proteomes" id="UP001141552"/>
    </source>
</evidence>
<sequence>MLIQKMLGSRWATWLCLVVALVGLSWASSLATEDEYTLALHSYTTLEFTTQDATKEGYTEFLESLRNKLASGYKRYGIRVLREWHRVADNERFLLVKLSNSPDTTITLALDVTTANVAAYQAGYESYFFNDTSNLAFSNLFNGTYRKWLPFGGEYSQLEKAAAATRQVIDLGIFSLDRAITTLYVSNRTPEKSLASALIVVIQMITEAARFRYIEQRVRFNFKAGTTFRPDLGMIQLENNWKFSRETWHS</sequence>
<evidence type="ECO:0000256" key="2">
    <source>
        <dbReference type="ARBA" id="ARBA00022656"/>
    </source>
</evidence>
<keyword evidence="2 6" id="KW-0800">Toxin</keyword>
<evidence type="ECO:0000256" key="3">
    <source>
        <dbReference type="ARBA" id="ARBA00022801"/>
    </source>
</evidence>
<dbReference type="GO" id="GO:0006952">
    <property type="term" value="P:defense response"/>
    <property type="evidence" value="ECO:0007669"/>
    <property type="project" value="UniProtKB-KW"/>
</dbReference>
<dbReference type="Gene3D" id="4.10.470.10">
    <property type="entry name" value="Ricin (A Subunit), domain 2"/>
    <property type="match status" value="1"/>
</dbReference>
<dbReference type="EC" id="3.2.2.22" evidence="6"/>
<accession>A0A9Q0FGB3</accession>
<dbReference type="EMBL" id="JAKUCV010005789">
    <property type="protein sequence ID" value="KAJ4829852.1"/>
    <property type="molecule type" value="Genomic_DNA"/>
</dbReference>
<dbReference type="Pfam" id="PF00161">
    <property type="entry name" value="RIP"/>
    <property type="match status" value="1"/>
</dbReference>
<dbReference type="InterPro" id="IPR036041">
    <property type="entry name" value="Ribosome-inact_prot_sf"/>
</dbReference>
<dbReference type="InterPro" id="IPR016138">
    <property type="entry name" value="Ribosome_inactivat_prot_sub1"/>
</dbReference>
<comment type="similarity">
    <text evidence="6">Belongs to the ribosome-inactivating protein family.</text>
</comment>
<keyword evidence="4 6" id="KW-0611">Plant defense</keyword>
<keyword evidence="7" id="KW-0732">Signal</keyword>
<organism evidence="8 9">
    <name type="scientific">Turnera subulata</name>
    <dbReference type="NCBI Taxonomy" id="218843"/>
    <lineage>
        <taxon>Eukaryota</taxon>
        <taxon>Viridiplantae</taxon>
        <taxon>Streptophyta</taxon>
        <taxon>Embryophyta</taxon>
        <taxon>Tracheophyta</taxon>
        <taxon>Spermatophyta</taxon>
        <taxon>Magnoliopsida</taxon>
        <taxon>eudicotyledons</taxon>
        <taxon>Gunneridae</taxon>
        <taxon>Pentapetalae</taxon>
        <taxon>rosids</taxon>
        <taxon>fabids</taxon>
        <taxon>Malpighiales</taxon>
        <taxon>Passifloraceae</taxon>
        <taxon>Turnera</taxon>
    </lineage>
</organism>
<comment type="caution">
    <text evidence="8">The sequence shown here is derived from an EMBL/GenBank/DDBJ whole genome shotgun (WGS) entry which is preliminary data.</text>
</comment>
<dbReference type="PANTHER" id="PTHR33453:SF34">
    <property type="entry name" value="RIBOSOME-INACTIVATING PROTEIN"/>
    <property type="match status" value="1"/>
</dbReference>
<evidence type="ECO:0000256" key="1">
    <source>
        <dbReference type="ARBA" id="ARBA00000237"/>
    </source>
</evidence>
<dbReference type="AlphaFoldDB" id="A0A9Q0FGB3"/>
<evidence type="ECO:0000256" key="5">
    <source>
        <dbReference type="ARBA" id="ARBA00023193"/>
    </source>
</evidence>
<dbReference type="Gene3D" id="3.40.420.10">
    <property type="entry name" value="Ricin (A subunit), domain 1"/>
    <property type="match status" value="1"/>
</dbReference>